<gene>
    <name evidence="10" type="primary">SETMAR</name>
    <name evidence="10" type="ORF">TSPGSL018_847</name>
</gene>
<dbReference type="GO" id="GO:0046872">
    <property type="term" value="F:metal ion binding"/>
    <property type="evidence" value="ECO:0007669"/>
    <property type="project" value="UniProtKB-KW"/>
</dbReference>
<dbReference type="InterPro" id="IPR003616">
    <property type="entry name" value="Post-SET_dom"/>
</dbReference>
<evidence type="ECO:0000313" key="10">
    <source>
        <dbReference type="EMBL" id="JAC84495.1"/>
    </source>
</evidence>
<organism evidence="10">
    <name type="scientific">Tetraselmis sp. GSL018</name>
    <dbReference type="NCBI Taxonomy" id="582737"/>
    <lineage>
        <taxon>Eukaryota</taxon>
        <taxon>Viridiplantae</taxon>
        <taxon>Chlorophyta</taxon>
        <taxon>core chlorophytes</taxon>
        <taxon>Chlorodendrophyceae</taxon>
        <taxon>Chlorodendrales</taxon>
        <taxon>Chlorodendraceae</taxon>
        <taxon>Tetraselmis</taxon>
    </lineage>
</organism>
<keyword evidence="3 10" id="KW-0489">Methyltransferase</keyword>
<evidence type="ECO:0000256" key="5">
    <source>
        <dbReference type="ARBA" id="ARBA00022691"/>
    </source>
</evidence>
<sequence>MLAKKLVRLPVATHIKAGSFEEEVWKVILVRLDLQNVLTASKVSKLLRRSATLALQELKADISREQEKFPVPCENCRDKECIPLNFIYTRGCLCRFNVPALSDSNGCTCKAPGNCCLEDSCSCLNSSGYNCSTRWECGPACRCEPAKCSARRTQGGLRAKMHIEKGAKGWMLVADAGVPAGEFVCEYAGELLTTIEAELRLAEYDRRPADRQGHALLVVREIMPSGGAALRLNIDATARGNVARFMNHSCDGGNTELALVRARGSLLPRACLFASRDILPGEELTFCYGVAEVGASEGNTPRCSRKCLCGTPACRGFLPSSA</sequence>
<dbReference type="Pfam" id="PF00856">
    <property type="entry name" value="SET"/>
    <property type="match status" value="1"/>
</dbReference>
<evidence type="ECO:0000256" key="1">
    <source>
        <dbReference type="ARBA" id="ARBA00004286"/>
    </source>
</evidence>
<keyword evidence="6" id="KW-0479">Metal-binding</keyword>
<dbReference type="GO" id="GO:0005694">
    <property type="term" value="C:chromosome"/>
    <property type="evidence" value="ECO:0007669"/>
    <property type="project" value="UniProtKB-SubCell"/>
</dbReference>
<dbReference type="Gene3D" id="2.170.270.10">
    <property type="entry name" value="SET domain"/>
    <property type="match status" value="1"/>
</dbReference>
<evidence type="ECO:0000256" key="7">
    <source>
        <dbReference type="ARBA" id="ARBA00022833"/>
    </source>
</evidence>
<accession>A0A061SNP3</accession>
<evidence type="ECO:0000256" key="3">
    <source>
        <dbReference type="ARBA" id="ARBA00022603"/>
    </source>
</evidence>
<keyword evidence="5" id="KW-0949">S-adenosyl-L-methionine</keyword>
<dbReference type="SUPFAM" id="SSF82199">
    <property type="entry name" value="SET domain"/>
    <property type="match status" value="1"/>
</dbReference>
<evidence type="ECO:0000256" key="6">
    <source>
        <dbReference type="ARBA" id="ARBA00022723"/>
    </source>
</evidence>
<dbReference type="PANTHER" id="PTHR46223">
    <property type="entry name" value="HISTONE-LYSINE N-METHYLTRANSFERASE SUV39H"/>
    <property type="match status" value="1"/>
</dbReference>
<dbReference type="SMART" id="SM00317">
    <property type="entry name" value="SET"/>
    <property type="match status" value="1"/>
</dbReference>
<evidence type="ECO:0000259" key="8">
    <source>
        <dbReference type="PROSITE" id="PS50280"/>
    </source>
</evidence>
<keyword evidence="2" id="KW-0158">Chromosome</keyword>
<feature type="domain" description="Post-SET" evidence="9">
    <location>
        <begin position="303"/>
        <end position="319"/>
    </location>
</feature>
<proteinExistence type="predicted"/>
<dbReference type="GO" id="GO:0008168">
    <property type="term" value="F:methyltransferase activity"/>
    <property type="evidence" value="ECO:0007669"/>
    <property type="project" value="UniProtKB-KW"/>
</dbReference>
<dbReference type="InterPro" id="IPR001214">
    <property type="entry name" value="SET_dom"/>
</dbReference>
<dbReference type="PROSITE" id="PS50280">
    <property type="entry name" value="SET"/>
    <property type="match status" value="1"/>
</dbReference>
<keyword evidence="4 10" id="KW-0808">Transferase</keyword>
<dbReference type="PROSITE" id="PS50868">
    <property type="entry name" value="POST_SET"/>
    <property type="match status" value="1"/>
</dbReference>
<dbReference type="PANTHER" id="PTHR46223:SF3">
    <property type="entry name" value="HISTONE-LYSINE N-METHYLTRANSFERASE SET-23"/>
    <property type="match status" value="1"/>
</dbReference>
<keyword evidence="7" id="KW-0862">Zinc</keyword>
<comment type="subcellular location">
    <subcellularLocation>
        <location evidence="1">Chromosome</location>
    </subcellularLocation>
</comment>
<feature type="domain" description="SET" evidence="8">
    <location>
        <begin position="146"/>
        <end position="289"/>
    </location>
</feature>
<dbReference type="EMBL" id="GBEZ01000389">
    <property type="protein sequence ID" value="JAC84495.1"/>
    <property type="molecule type" value="Transcribed_RNA"/>
</dbReference>
<name>A0A061SNP3_9CHLO</name>
<dbReference type="InterPro" id="IPR050973">
    <property type="entry name" value="H3K9_Histone-Lys_N-MTase"/>
</dbReference>
<evidence type="ECO:0000256" key="2">
    <source>
        <dbReference type="ARBA" id="ARBA00022454"/>
    </source>
</evidence>
<dbReference type="InterPro" id="IPR046341">
    <property type="entry name" value="SET_dom_sf"/>
</dbReference>
<dbReference type="GO" id="GO:0032259">
    <property type="term" value="P:methylation"/>
    <property type="evidence" value="ECO:0007669"/>
    <property type="project" value="UniProtKB-KW"/>
</dbReference>
<dbReference type="AlphaFoldDB" id="A0A061SNP3"/>
<protein>
    <submittedName>
        <fullName evidence="10">Histone-lysine N-methyltransferase SETMAR</fullName>
    </submittedName>
</protein>
<evidence type="ECO:0000259" key="9">
    <source>
        <dbReference type="PROSITE" id="PS50868"/>
    </source>
</evidence>
<reference evidence="10" key="1">
    <citation type="submission" date="2014-05" db="EMBL/GenBank/DDBJ databases">
        <title>The transcriptome of the halophilic microalga Tetraselmis sp. GSL018 isolated from the Great Salt Lake, Utah.</title>
        <authorList>
            <person name="Jinkerson R.E."/>
            <person name="D'Adamo S."/>
            <person name="Posewitz M.C."/>
        </authorList>
    </citation>
    <scope>NUCLEOTIDE SEQUENCE</scope>
    <source>
        <strain evidence="10">GSL018</strain>
    </source>
</reference>
<evidence type="ECO:0000256" key="4">
    <source>
        <dbReference type="ARBA" id="ARBA00022679"/>
    </source>
</evidence>